<dbReference type="ExpressionAtlas" id="F6HFZ1">
    <property type="expression patterns" value="baseline"/>
</dbReference>
<evidence type="ECO:0000313" key="3">
    <source>
        <dbReference type="Proteomes" id="UP000009183"/>
    </source>
</evidence>
<dbReference type="Proteomes" id="UP000009183">
    <property type="component" value="Chromosome 1"/>
</dbReference>
<keyword evidence="3" id="KW-1185">Reference proteome</keyword>
<organism evidence="2 3">
    <name type="scientific">Vitis vinifera</name>
    <name type="common">Grape</name>
    <dbReference type="NCBI Taxonomy" id="29760"/>
    <lineage>
        <taxon>Eukaryota</taxon>
        <taxon>Viridiplantae</taxon>
        <taxon>Streptophyta</taxon>
        <taxon>Embryophyta</taxon>
        <taxon>Tracheophyta</taxon>
        <taxon>Spermatophyta</taxon>
        <taxon>Magnoliopsida</taxon>
        <taxon>eudicotyledons</taxon>
        <taxon>Gunneridae</taxon>
        <taxon>Pentapetalae</taxon>
        <taxon>rosids</taxon>
        <taxon>Vitales</taxon>
        <taxon>Vitaceae</taxon>
        <taxon>Viteae</taxon>
        <taxon>Vitis</taxon>
    </lineage>
</organism>
<feature type="region of interest" description="Disordered" evidence="1">
    <location>
        <begin position="13"/>
        <end position="56"/>
    </location>
</feature>
<protein>
    <submittedName>
        <fullName evidence="2">Uncharacterized protein</fullName>
    </submittedName>
</protein>
<accession>F6HFZ1</accession>
<reference evidence="3" key="1">
    <citation type="journal article" date="2007" name="Nature">
        <title>The grapevine genome sequence suggests ancestral hexaploidization in major angiosperm phyla.</title>
        <authorList>
            <consortium name="The French-Italian Public Consortium for Grapevine Genome Characterization."/>
            <person name="Jaillon O."/>
            <person name="Aury J.-M."/>
            <person name="Noel B."/>
            <person name="Policriti A."/>
            <person name="Clepet C."/>
            <person name="Casagrande A."/>
            <person name="Choisne N."/>
            <person name="Aubourg S."/>
            <person name="Vitulo N."/>
            <person name="Jubin C."/>
            <person name="Vezzi A."/>
            <person name="Legeai F."/>
            <person name="Hugueney P."/>
            <person name="Dasilva C."/>
            <person name="Horner D."/>
            <person name="Mica E."/>
            <person name="Jublot D."/>
            <person name="Poulain J."/>
            <person name="Bruyere C."/>
            <person name="Billault A."/>
            <person name="Segurens B."/>
            <person name="Gouyvenoux M."/>
            <person name="Ugarte E."/>
            <person name="Cattonaro F."/>
            <person name="Anthouard V."/>
            <person name="Vico V."/>
            <person name="Del Fabbro C."/>
            <person name="Alaux M."/>
            <person name="Di Gaspero G."/>
            <person name="Dumas V."/>
            <person name="Felice N."/>
            <person name="Paillard S."/>
            <person name="Juman I."/>
            <person name="Moroldo M."/>
            <person name="Scalabrin S."/>
            <person name="Canaguier A."/>
            <person name="Le Clainche I."/>
            <person name="Malacrida G."/>
            <person name="Durand E."/>
            <person name="Pesole G."/>
            <person name="Laucou V."/>
            <person name="Chatelet P."/>
            <person name="Merdinoglu D."/>
            <person name="Delledonne M."/>
            <person name="Pezzotti M."/>
            <person name="Lecharny A."/>
            <person name="Scarpelli C."/>
            <person name="Artiguenave F."/>
            <person name="Pe M.E."/>
            <person name="Valle G."/>
            <person name="Morgante M."/>
            <person name="Caboche M."/>
            <person name="Adam-Blondon A.-F."/>
            <person name="Weissenbach J."/>
            <person name="Quetier F."/>
            <person name="Wincker P."/>
        </authorList>
    </citation>
    <scope>NUCLEOTIDE SEQUENCE [LARGE SCALE GENOMIC DNA]</scope>
    <source>
        <strain evidence="3">cv. Pinot noir / PN40024</strain>
    </source>
</reference>
<dbReference type="STRING" id="29760.F6HFZ1"/>
<evidence type="ECO:0000313" key="2">
    <source>
        <dbReference type="EMBL" id="CCB51184.1"/>
    </source>
</evidence>
<dbReference type="PaxDb" id="29760-VIT_01s0010g01320.t01"/>
<dbReference type="AlphaFoldDB" id="F6HFZ1"/>
<dbReference type="InParanoid" id="F6HFZ1"/>
<dbReference type="HOGENOM" id="CLU_1450105_0_0_1"/>
<name>F6HFZ1_VITVI</name>
<dbReference type="EMBL" id="FN595754">
    <property type="protein sequence ID" value="CCB51184.1"/>
    <property type="molecule type" value="Genomic_DNA"/>
</dbReference>
<feature type="compositionally biased region" description="Polar residues" evidence="1">
    <location>
        <begin position="21"/>
        <end position="30"/>
    </location>
</feature>
<proteinExistence type="predicted"/>
<sequence>MLGVSLSIAQCVKESKDNPDLSPTTRTWVSSGEMKSLSPIAGPKETRRDGGPSLMFGSMDLKKKGVAASDVGPDAGPSYGREDVGCYSKGPASPLAQLSNKGLFWSKACTQQLDQGGKIREGPNSLAVQEVTGLILKCSAPSYPPEAEFFVARETKDTRKLQGVVRLTETDRALEEESMRYGMGVGS</sequence>
<evidence type="ECO:0000256" key="1">
    <source>
        <dbReference type="SAM" id="MobiDB-lite"/>
    </source>
</evidence>
<gene>
    <name evidence="2" type="ordered locus">VIT_01s0010g01320</name>
</gene>